<dbReference type="InterPro" id="IPR009057">
    <property type="entry name" value="Homeodomain-like_sf"/>
</dbReference>
<evidence type="ECO:0000259" key="4">
    <source>
        <dbReference type="PROSITE" id="PS01124"/>
    </source>
</evidence>
<dbReference type="Gene3D" id="2.60.120.10">
    <property type="entry name" value="Jelly Rolls"/>
    <property type="match status" value="1"/>
</dbReference>
<keyword evidence="2" id="KW-0238">DNA-binding</keyword>
<organism evidence="5 6">
    <name type="scientific">Paenibacillus mendelii</name>
    <dbReference type="NCBI Taxonomy" id="206163"/>
    <lineage>
        <taxon>Bacteria</taxon>
        <taxon>Bacillati</taxon>
        <taxon>Bacillota</taxon>
        <taxon>Bacilli</taxon>
        <taxon>Bacillales</taxon>
        <taxon>Paenibacillaceae</taxon>
        <taxon>Paenibacillus</taxon>
    </lineage>
</organism>
<gene>
    <name evidence="5" type="ORF">ACFFJ8_12355</name>
</gene>
<keyword evidence="3" id="KW-0804">Transcription</keyword>
<evidence type="ECO:0000256" key="2">
    <source>
        <dbReference type="ARBA" id="ARBA00023125"/>
    </source>
</evidence>
<dbReference type="Pfam" id="PF12833">
    <property type="entry name" value="HTH_18"/>
    <property type="match status" value="1"/>
</dbReference>
<reference evidence="5 6" key="1">
    <citation type="submission" date="2024-09" db="EMBL/GenBank/DDBJ databases">
        <authorList>
            <person name="Sun Q."/>
            <person name="Mori K."/>
        </authorList>
    </citation>
    <scope>NUCLEOTIDE SEQUENCE [LARGE SCALE GENOMIC DNA]</scope>
    <source>
        <strain evidence="5 6">CCM 4839</strain>
    </source>
</reference>
<dbReference type="InterPro" id="IPR018060">
    <property type="entry name" value="HTH_AraC"/>
</dbReference>
<dbReference type="Pfam" id="PF02311">
    <property type="entry name" value="AraC_binding"/>
    <property type="match status" value="1"/>
</dbReference>
<dbReference type="Gene3D" id="1.10.10.60">
    <property type="entry name" value="Homeodomain-like"/>
    <property type="match status" value="2"/>
</dbReference>
<evidence type="ECO:0000256" key="3">
    <source>
        <dbReference type="ARBA" id="ARBA00023163"/>
    </source>
</evidence>
<protein>
    <submittedName>
        <fullName evidence="5">Helix-turn-helix domain-containing protein</fullName>
    </submittedName>
</protein>
<accession>A0ABV6J8E7</accession>
<sequence length="294" mass="32682">MNWQESAARLNRHAFRPAAADAVFTVHGWGMHQSHLSNAPHKHSFFEICYVLDGEGTYVDDGTSYPLHRGTLFCSRPGIPHQIESESGMELVFVGFELDEHASSDNHRKSFLNLMKTDKVCVYDGDLLPAALLWKSLFLLADYQGAVPAAALPAASAALLLSFPELFGEASERLQPAPRPNSAHMLKQAKLYIADNLSDNDLSLGKVAAYLNMSERHLSRMFSSGIHESFTDYMRRIRVQQAADLLMHTDLPIAAIAEQTGFGSVHYFSRTFHALMNETPARFRANAVNGTKFI</sequence>
<dbReference type="EMBL" id="JBHLVF010000017">
    <property type="protein sequence ID" value="MFC0392154.1"/>
    <property type="molecule type" value="Genomic_DNA"/>
</dbReference>
<dbReference type="InterPro" id="IPR014710">
    <property type="entry name" value="RmlC-like_jellyroll"/>
</dbReference>
<feature type="domain" description="HTH araC/xylS-type" evidence="4">
    <location>
        <begin position="187"/>
        <end position="286"/>
    </location>
</feature>
<evidence type="ECO:0000256" key="1">
    <source>
        <dbReference type="ARBA" id="ARBA00023015"/>
    </source>
</evidence>
<dbReference type="PROSITE" id="PS01124">
    <property type="entry name" value="HTH_ARAC_FAMILY_2"/>
    <property type="match status" value="1"/>
</dbReference>
<dbReference type="SMART" id="SM00342">
    <property type="entry name" value="HTH_ARAC"/>
    <property type="match status" value="1"/>
</dbReference>
<dbReference type="PANTHER" id="PTHR43280">
    <property type="entry name" value="ARAC-FAMILY TRANSCRIPTIONAL REGULATOR"/>
    <property type="match status" value="1"/>
</dbReference>
<proteinExistence type="predicted"/>
<comment type="caution">
    <text evidence="5">The sequence shown here is derived from an EMBL/GenBank/DDBJ whole genome shotgun (WGS) entry which is preliminary data.</text>
</comment>
<dbReference type="InterPro" id="IPR037923">
    <property type="entry name" value="HTH-like"/>
</dbReference>
<dbReference type="InterPro" id="IPR003313">
    <property type="entry name" value="AraC-bd"/>
</dbReference>
<dbReference type="SUPFAM" id="SSF46689">
    <property type="entry name" value="Homeodomain-like"/>
    <property type="match status" value="2"/>
</dbReference>
<name>A0ABV6J8E7_9BACL</name>
<dbReference type="SUPFAM" id="SSF51215">
    <property type="entry name" value="Regulatory protein AraC"/>
    <property type="match status" value="1"/>
</dbReference>
<evidence type="ECO:0000313" key="6">
    <source>
        <dbReference type="Proteomes" id="UP001589818"/>
    </source>
</evidence>
<dbReference type="PANTHER" id="PTHR43280:SF28">
    <property type="entry name" value="HTH-TYPE TRANSCRIPTIONAL ACTIVATOR RHAS"/>
    <property type="match status" value="1"/>
</dbReference>
<keyword evidence="6" id="KW-1185">Reference proteome</keyword>
<keyword evidence="1" id="KW-0805">Transcription regulation</keyword>
<dbReference type="Proteomes" id="UP001589818">
    <property type="component" value="Unassembled WGS sequence"/>
</dbReference>
<dbReference type="RefSeq" id="WP_204819272.1">
    <property type="nucleotide sequence ID" value="NZ_JANHOF010000003.1"/>
</dbReference>
<evidence type="ECO:0000313" key="5">
    <source>
        <dbReference type="EMBL" id="MFC0392154.1"/>
    </source>
</evidence>